<dbReference type="EMBL" id="CP071518">
    <property type="protein sequence ID" value="QSX77944.1"/>
    <property type="molecule type" value="Genomic_DNA"/>
</dbReference>
<feature type="compositionally biased region" description="Polar residues" evidence="1">
    <location>
        <begin position="9"/>
        <end position="30"/>
    </location>
</feature>
<dbReference type="Gene3D" id="2.40.50.540">
    <property type="match status" value="1"/>
</dbReference>
<reference evidence="2 3" key="1">
    <citation type="submission" date="2021-03" db="EMBL/GenBank/DDBJ databases">
        <title>Lysobacter sp. nov. isolated from soil of gangwondo yeongwol, south Korea.</title>
        <authorList>
            <person name="Kim K.R."/>
            <person name="Kim K.H."/>
            <person name="Jeon C.O."/>
        </authorList>
    </citation>
    <scope>NUCLEOTIDE SEQUENCE [LARGE SCALE GENOMIC DNA]</scope>
    <source>
        <strain evidence="2 3">R19</strain>
    </source>
</reference>
<evidence type="ECO:0000313" key="3">
    <source>
        <dbReference type="Proteomes" id="UP000639274"/>
    </source>
</evidence>
<evidence type="ECO:0000313" key="2">
    <source>
        <dbReference type="EMBL" id="QSX77944.1"/>
    </source>
</evidence>
<accession>A0A975ARJ5</accession>
<dbReference type="RefSeq" id="WP_200615827.1">
    <property type="nucleotide sequence ID" value="NZ_CP071518.1"/>
</dbReference>
<protein>
    <submittedName>
        <fullName evidence="2">Uncharacterized protein</fullName>
    </submittedName>
</protein>
<gene>
    <name evidence="2" type="ORF">I8J32_014635</name>
</gene>
<feature type="compositionally biased region" description="Low complexity" evidence="1">
    <location>
        <begin position="40"/>
        <end position="51"/>
    </location>
</feature>
<dbReference type="KEGG" id="lsf:I8J32_014635"/>
<name>A0A975ARJ5_9GAMM</name>
<feature type="region of interest" description="Disordered" evidence="1">
    <location>
        <begin position="1"/>
        <end position="99"/>
    </location>
</feature>
<dbReference type="InterPro" id="IPR038139">
    <property type="entry name" value="NlpE_C_sf"/>
</dbReference>
<dbReference type="Proteomes" id="UP000639274">
    <property type="component" value="Chromosome"/>
</dbReference>
<keyword evidence="3" id="KW-1185">Reference proteome</keyword>
<dbReference type="AlphaFoldDB" id="A0A975ARJ5"/>
<sequence length="317" mass="32917">MLLGLATGCQRNAPTSANNASDATPESQPQVPAPDAQTASPSTTGPVTPDSTPTPPTSRPTGRFAEELRNAVYPIDTTPTGKAPLKDGLYESSVAGSSSRNTVRLGPVPVFGDLDGDNVEDAAVTLLATPGGSGSFSYLSAVLNDDGAARPTAAVLIGDRITVQSMHIVDGRIEVTWLDRKPGEPMSTAPATRVSKTFVVRGGKLVEADDAGTGATAGLEPLRGHYTWGAEVETFRPCGSTQSFWVIGDKVLLQPLRDRSAALAKTRGKPYQPVYIEASGASEGKATDGFAADYDGVYRLAAVQAAKDVSPADCKAR</sequence>
<proteinExistence type="predicted"/>
<evidence type="ECO:0000256" key="1">
    <source>
        <dbReference type="SAM" id="MobiDB-lite"/>
    </source>
</evidence>
<organism evidence="2 3">
    <name type="scientific">Agrilutibacter solisilvae</name>
    <dbReference type="NCBI Taxonomy" id="2763317"/>
    <lineage>
        <taxon>Bacteria</taxon>
        <taxon>Pseudomonadati</taxon>
        <taxon>Pseudomonadota</taxon>
        <taxon>Gammaproteobacteria</taxon>
        <taxon>Lysobacterales</taxon>
        <taxon>Lysobacteraceae</taxon>
        <taxon>Agrilutibacter</taxon>
    </lineage>
</organism>